<dbReference type="AlphaFoldDB" id="A0A182RVU7"/>
<proteinExistence type="predicted"/>
<evidence type="ECO:0000313" key="2">
    <source>
        <dbReference type="EnsemblMetazoa" id="AFUN010407-PA"/>
    </source>
</evidence>
<accession>A0A182RVU7</accession>
<feature type="region of interest" description="Disordered" evidence="1">
    <location>
        <begin position="125"/>
        <end position="145"/>
    </location>
</feature>
<feature type="region of interest" description="Disordered" evidence="1">
    <location>
        <begin position="161"/>
        <end position="188"/>
    </location>
</feature>
<feature type="compositionally biased region" description="Polar residues" evidence="1">
    <location>
        <begin position="177"/>
        <end position="188"/>
    </location>
</feature>
<feature type="compositionally biased region" description="Polar residues" evidence="1">
    <location>
        <begin position="1"/>
        <end position="15"/>
    </location>
</feature>
<protein>
    <recommendedName>
        <fullName evidence="3">Homeobox domain-containing protein</fullName>
    </recommendedName>
</protein>
<name>A0A182RVU7_ANOFN</name>
<organism evidence="2">
    <name type="scientific">Anopheles funestus</name>
    <name type="common">African malaria mosquito</name>
    <dbReference type="NCBI Taxonomy" id="62324"/>
    <lineage>
        <taxon>Eukaryota</taxon>
        <taxon>Metazoa</taxon>
        <taxon>Ecdysozoa</taxon>
        <taxon>Arthropoda</taxon>
        <taxon>Hexapoda</taxon>
        <taxon>Insecta</taxon>
        <taxon>Pterygota</taxon>
        <taxon>Neoptera</taxon>
        <taxon>Endopterygota</taxon>
        <taxon>Diptera</taxon>
        <taxon>Nematocera</taxon>
        <taxon>Culicoidea</taxon>
        <taxon>Culicidae</taxon>
        <taxon>Anophelinae</taxon>
        <taxon>Anopheles</taxon>
    </lineage>
</organism>
<dbReference type="VEuPathDB" id="VectorBase:AFUN2_013191"/>
<reference evidence="2" key="1">
    <citation type="submission" date="2020-05" db="UniProtKB">
        <authorList>
            <consortium name="EnsemblMetazoa"/>
        </authorList>
    </citation>
    <scope>IDENTIFICATION</scope>
    <source>
        <strain evidence="2">FUMOZ</strain>
    </source>
</reference>
<sequence length="326" mass="35695">MSNNTILNRSTTLTSDSDHEEHESVANVTPEKKLQLLRTNNLGWSSVDAMPSASNSTIFSDGCCINIDSNMSADVGHQKSLPSFYIERLLGFGADHASSTAAGCHSKVDPLMETLLSVSKLSTGEKSTVSTGTPASLCSTPPSGSAISIASEREWCGASNSLAASSPIGSPPPEQTVPRSTLESESESSYNRSCLASIVYNQPAQQSMPGRKVNTVYIAWPEGRTLEVNLNRFQRKVLSHGGTHELATYGKWPPEPGTGHLLQERPSHKPNLTKLNISGDPYFHLQASSLVKRYRKQNRERKPRQAYSAMQLERLEDEFQRNIYLN</sequence>
<dbReference type="VEuPathDB" id="VectorBase:AFUN010407"/>
<dbReference type="EnsemblMetazoa" id="AFUN010407-RA">
    <property type="protein sequence ID" value="AFUN010407-PA"/>
    <property type="gene ID" value="AFUN010407"/>
</dbReference>
<evidence type="ECO:0000256" key="1">
    <source>
        <dbReference type="SAM" id="MobiDB-lite"/>
    </source>
</evidence>
<feature type="compositionally biased region" description="Basic and acidic residues" evidence="1">
    <location>
        <begin position="16"/>
        <end position="30"/>
    </location>
</feature>
<feature type="region of interest" description="Disordered" evidence="1">
    <location>
        <begin position="1"/>
        <end position="30"/>
    </location>
</feature>
<evidence type="ECO:0008006" key="3">
    <source>
        <dbReference type="Google" id="ProtNLM"/>
    </source>
</evidence>